<dbReference type="EMBL" id="NASK01000103">
    <property type="protein sequence ID" value="OTQ48332.1"/>
    <property type="molecule type" value="Genomic_DNA"/>
</dbReference>
<proteinExistence type="predicted"/>
<dbReference type="Proteomes" id="UP000194968">
    <property type="component" value="Unassembled WGS sequence"/>
</dbReference>
<dbReference type="InterPro" id="IPR049973">
    <property type="entry name" value="STY0301-like"/>
</dbReference>
<sequence>MKGYRINISLIVIAWLATIGVATAYELDCPTRINIKSDHPELEATPEGWQVSMKKNRSLLLSGIGVYSDEPVKLFQLKPEIGIIDGKKHDFTWQINSAYDENGNYVSCSYNGDEVQLVKKIDPSMKSCWADYSNDKNQAIKAKLICSTSKLQTVE</sequence>
<gene>
    <name evidence="1" type="ORF">B6D06_10640</name>
</gene>
<dbReference type="AlphaFoldDB" id="A0A242NS13"/>
<accession>A0A242NS13</accession>
<evidence type="ECO:0000313" key="1">
    <source>
        <dbReference type="EMBL" id="OTQ48332.1"/>
    </source>
</evidence>
<dbReference type="RefSeq" id="WP_086321090.1">
    <property type="nucleotide sequence ID" value="NZ_NASK01000103.1"/>
</dbReference>
<organism evidence="1 2">
    <name type="scientific">Gilliamella apis</name>
    <dbReference type="NCBI Taxonomy" id="1970738"/>
    <lineage>
        <taxon>Bacteria</taxon>
        <taxon>Pseudomonadati</taxon>
        <taxon>Pseudomonadota</taxon>
        <taxon>Gammaproteobacteria</taxon>
        <taxon>Orbales</taxon>
        <taxon>Orbaceae</taxon>
        <taxon>Gilliamella</taxon>
    </lineage>
</organism>
<dbReference type="OrthoDB" id="7067338at2"/>
<reference evidence="1 2" key="1">
    <citation type="submission" date="2017-03" db="EMBL/GenBank/DDBJ databases">
        <title>Comparative genomics of honeybee gut symbionts reveal geographically distinct and subgroup specific antibiotic resistance.</title>
        <authorList>
            <person name="Ludvigsen J."/>
            <person name="Porcellato D."/>
            <person name="Labee-Lund T.M."/>
            <person name="Amdam G.V."/>
            <person name="Rudi K."/>
        </authorList>
    </citation>
    <scope>NUCLEOTIDE SEQUENCE [LARGE SCALE GENOMIC DNA]</scope>
    <source>
        <strain evidence="1 2">A-4-12</strain>
    </source>
</reference>
<dbReference type="NCBIfam" id="NF042415">
    <property type="entry name" value="STY0301_fam"/>
    <property type="match status" value="1"/>
</dbReference>
<evidence type="ECO:0000313" key="2">
    <source>
        <dbReference type="Proteomes" id="UP000194968"/>
    </source>
</evidence>
<name>A0A242NS13_9GAMM</name>
<protein>
    <submittedName>
        <fullName evidence="1">Uncharacterized protein</fullName>
    </submittedName>
</protein>
<comment type="caution">
    <text evidence="1">The sequence shown here is derived from an EMBL/GenBank/DDBJ whole genome shotgun (WGS) entry which is preliminary data.</text>
</comment>